<name>A0A1R4HK01_9GAMM</name>
<evidence type="ECO:0000256" key="8">
    <source>
        <dbReference type="ARBA" id="ARBA00023136"/>
    </source>
</evidence>
<evidence type="ECO:0000256" key="7">
    <source>
        <dbReference type="ARBA" id="ARBA00022860"/>
    </source>
</evidence>
<dbReference type="InterPro" id="IPR045583">
    <property type="entry name" value="KPBA/B_C"/>
</dbReference>
<dbReference type="GO" id="GO:0016301">
    <property type="term" value="F:kinase activity"/>
    <property type="evidence" value="ECO:0007669"/>
    <property type="project" value="UniProtKB-KW"/>
</dbReference>
<sequence>MDTTFSLEIGALHNMELNQAHHKLDAYYQQVQDIILNRQDWVSGLLPASTAVNVHGNYTDAWVRDNVYSILAAWGLALAYRRSEEKQGRTYILEQSVVKLMRGLLTAMMRQAQKVEKFKQSQNPMDALHAKYDTKSGGCVVGDHEWGHLQLDATSLFLLMLAQMTASGLRIVFTIDEVNFVQNLVHYISRAYRTPDYGIWERGHKINHGIAELNASSTGMAKAALEALSGFNLFGKDGGQASVVHVISDDIARTRIALEALLPRESISKETDAAILSITGFPAFAVDNQTIRAKTEAVICEKLEGRYGCKRFLLDGHQTVIEDSHRQYYDPHELKQFIAIECEWPLFFTYLLLNHLFKGESEAALRYRTQLESLLVEQKGQQLLPELYAVPLDAIAAEKAKPHSQDRVPNENIPLVWAQSLFILGCLIQDDLLNLDDIDPIGRHKVTQQSQNCTLQVQLLAQDETVQSHLMAFGIHTQTLAEIAPIQIREATELAQAYTHVGRNDRIGLSGRPLRQLRTLATSKLYILAGERLLFLPQCLNQKGFYLAMDNRLLIKRLRVEFAYIYKHWDRPGNPVFVMVIKQNMLGSQQRDVLIDFIKELQQGVTQGIALQLGTLSDFAESASQEKINYLHDFQFSKASWEETARPFCQVLPLNTESPVALSTDTLATLDNSTDEVLIEQLKTSANLYAQLEALSLLSLRHGLDYDTGLIATTGTTARVRDLLEEIYERAGDQHVWMIVRRCAGLLGKYDINLEQAATDILVRQHALTVGRAYRSKATLTRPADSSEILHTIRTYNNNDASEHVIIQELILYLGMLIKSDPELFTDMHTVRVGHILQLIIARQQRESDCGAPDLTFNEILSLPPYQLFRKVTETLEDYSNTEDQLELSEALHYEGDCRELTRARFSKNMDANDRGDVDGWYAWREQQGSVGRENSVFFASVWDILHHCQGLTIGEKFNAKNRLDSETTLSQSTAGEQSFQLHVSHLLNKIQAPVYRQLTVETLKAIAFIFRENPALHIDDTLVTDTLIDHAVRINWLQSNPEHKDNIDDSTLLAWQDFYHAPPHQIANGILDALIHLLNNNDRSSS</sequence>
<dbReference type="Proteomes" id="UP000195667">
    <property type="component" value="Unassembled WGS sequence"/>
</dbReference>
<dbReference type="PANTHER" id="PTHR10749:SF8">
    <property type="entry name" value="PHOSPHORYLASE B KINASE REGULATORY SUBUNIT BETA"/>
    <property type="match status" value="1"/>
</dbReference>
<dbReference type="InterPro" id="IPR008928">
    <property type="entry name" value="6-hairpin_glycosidase_sf"/>
</dbReference>
<keyword evidence="14" id="KW-0808">Transferase</keyword>
<reference evidence="15" key="1">
    <citation type="submission" date="2017-02" db="EMBL/GenBank/DDBJ databases">
        <authorList>
            <person name="Daims H."/>
        </authorList>
    </citation>
    <scope>NUCLEOTIDE SEQUENCE [LARGE SCALE GENOMIC DNA]</scope>
</reference>
<evidence type="ECO:0000313" key="15">
    <source>
        <dbReference type="Proteomes" id="UP000195667"/>
    </source>
</evidence>
<dbReference type="PANTHER" id="PTHR10749">
    <property type="entry name" value="PHOSPHORYLASE B KINASE REGULATORY SUBUNIT"/>
    <property type="match status" value="1"/>
</dbReference>
<evidence type="ECO:0000256" key="9">
    <source>
        <dbReference type="ARBA" id="ARBA00023277"/>
    </source>
</evidence>
<keyword evidence="6" id="KW-0321">Glycogen metabolism</keyword>
<evidence type="ECO:0000256" key="2">
    <source>
        <dbReference type="ARBA" id="ARBA00005131"/>
    </source>
</evidence>
<dbReference type="GO" id="GO:0005964">
    <property type="term" value="C:phosphorylase kinase complex"/>
    <property type="evidence" value="ECO:0007669"/>
    <property type="project" value="TreeGrafter"/>
</dbReference>
<dbReference type="InterPro" id="IPR008734">
    <property type="entry name" value="PHK_A/B_su"/>
</dbReference>
<accession>A0A1R4HK01</accession>
<protein>
    <submittedName>
        <fullName evidence="14">Phosphorylase kinase alphabeta</fullName>
    </submittedName>
</protein>
<feature type="domain" description="Phosphorylase b kinase regulatory subunit alpha/beta C-terminal" evidence="13">
    <location>
        <begin position="852"/>
        <end position="1084"/>
    </location>
</feature>
<evidence type="ECO:0000313" key="14">
    <source>
        <dbReference type="EMBL" id="SJM96533.1"/>
    </source>
</evidence>
<comment type="subcellular location">
    <subcellularLocation>
        <location evidence="1">Cell membrane</location>
        <topology evidence="1">Lipid-anchor</topology>
        <orientation evidence="1">Cytoplasmic side</orientation>
    </subcellularLocation>
</comment>
<organism evidence="14 15">
    <name type="scientific">Crenothrix polyspora</name>
    <dbReference type="NCBI Taxonomy" id="360316"/>
    <lineage>
        <taxon>Bacteria</taxon>
        <taxon>Pseudomonadati</taxon>
        <taxon>Pseudomonadota</taxon>
        <taxon>Gammaproteobacteria</taxon>
        <taxon>Methylococcales</taxon>
        <taxon>Crenotrichaceae</taxon>
        <taxon>Crenothrix</taxon>
    </lineage>
</organism>
<keyword evidence="10" id="KW-0449">Lipoprotein</keyword>
<evidence type="ECO:0000259" key="13">
    <source>
        <dbReference type="Pfam" id="PF19292"/>
    </source>
</evidence>
<dbReference type="FunFam" id="1.50.10.10:FF:000004">
    <property type="entry name" value="Phosphorylase b kinase regulatory subunit"/>
    <property type="match status" value="1"/>
</dbReference>
<dbReference type="Pfam" id="PF00723">
    <property type="entry name" value="Glyco_hydro_15"/>
    <property type="match status" value="1"/>
</dbReference>
<keyword evidence="11" id="KW-0636">Prenylation</keyword>
<dbReference type="SUPFAM" id="SSF48208">
    <property type="entry name" value="Six-hairpin glycosidases"/>
    <property type="match status" value="1"/>
</dbReference>
<keyword evidence="8" id="KW-0472">Membrane</keyword>
<evidence type="ECO:0000256" key="3">
    <source>
        <dbReference type="ARBA" id="ARBA00007128"/>
    </source>
</evidence>
<evidence type="ECO:0000256" key="5">
    <source>
        <dbReference type="ARBA" id="ARBA00022553"/>
    </source>
</evidence>
<keyword evidence="5" id="KW-0597">Phosphoprotein</keyword>
<keyword evidence="9" id="KW-0119">Carbohydrate metabolism</keyword>
<evidence type="ECO:0000256" key="10">
    <source>
        <dbReference type="ARBA" id="ARBA00023288"/>
    </source>
</evidence>
<keyword evidence="7" id="KW-0112">Calmodulin-binding</keyword>
<evidence type="ECO:0000259" key="12">
    <source>
        <dbReference type="Pfam" id="PF00723"/>
    </source>
</evidence>
<dbReference type="InterPro" id="IPR012341">
    <property type="entry name" value="6hp_glycosidase-like_sf"/>
</dbReference>
<dbReference type="AlphaFoldDB" id="A0A1R4HK01"/>
<dbReference type="GO" id="GO:0005886">
    <property type="term" value="C:plasma membrane"/>
    <property type="evidence" value="ECO:0007669"/>
    <property type="project" value="UniProtKB-SubCell"/>
</dbReference>
<dbReference type="Pfam" id="PF19292">
    <property type="entry name" value="KPBB_C"/>
    <property type="match status" value="1"/>
</dbReference>
<dbReference type="Gene3D" id="1.50.10.10">
    <property type="match status" value="1"/>
</dbReference>
<evidence type="ECO:0000256" key="6">
    <source>
        <dbReference type="ARBA" id="ARBA00022600"/>
    </source>
</evidence>
<dbReference type="InterPro" id="IPR011613">
    <property type="entry name" value="GH15-like"/>
</dbReference>
<evidence type="ECO:0000256" key="11">
    <source>
        <dbReference type="ARBA" id="ARBA00023289"/>
    </source>
</evidence>
<evidence type="ECO:0000256" key="4">
    <source>
        <dbReference type="ARBA" id="ARBA00022475"/>
    </source>
</evidence>
<dbReference type="UniPathway" id="UPA00163"/>
<comment type="similarity">
    <text evidence="3">Belongs to the phosphorylase b kinase regulatory chain family.</text>
</comment>
<proteinExistence type="inferred from homology"/>
<keyword evidence="15" id="KW-1185">Reference proteome</keyword>
<dbReference type="GO" id="GO:0005516">
    <property type="term" value="F:calmodulin binding"/>
    <property type="evidence" value="ECO:0007669"/>
    <property type="project" value="UniProtKB-KW"/>
</dbReference>
<dbReference type="EMBL" id="FUKI01000171">
    <property type="protein sequence ID" value="SJM96533.1"/>
    <property type="molecule type" value="Genomic_DNA"/>
</dbReference>
<gene>
    <name evidence="14" type="ORF">CRENPOLYSF1_900040</name>
</gene>
<evidence type="ECO:0000256" key="1">
    <source>
        <dbReference type="ARBA" id="ARBA00004342"/>
    </source>
</evidence>
<keyword evidence="4" id="KW-1003">Cell membrane</keyword>
<dbReference type="GO" id="GO:0005977">
    <property type="term" value="P:glycogen metabolic process"/>
    <property type="evidence" value="ECO:0007669"/>
    <property type="project" value="UniProtKB-UniPathway"/>
</dbReference>
<keyword evidence="14" id="KW-0418">Kinase</keyword>
<comment type="pathway">
    <text evidence="2">Glycan biosynthesis; glycogen metabolism.</text>
</comment>
<feature type="domain" description="GH15-like" evidence="12">
    <location>
        <begin position="23"/>
        <end position="834"/>
    </location>
</feature>